<evidence type="ECO:0000313" key="2">
    <source>
        <dbReference type="EMBL" id="RZB76778.1"/>
    </source>
</evidence>
<reference evidence="2 3" key="1">
    <citation type="submission" date="2018-09" db="EMBL/GenBank/DDBJ databases">
        <title>A high-quality reference genome of wild soybean provides a powerful tool to mine soybean genomes.</title>
        <authorList>
            <person name="Xie M."/>
            <person name="Chung C.Y.L."/>
            <person name="Li M.-W."/>
            <person name="Wong F.-L."/>
            <person name="Chan T.-F."/>
            <person name="Lam H.-M."/>
        </authorList>
    </citation>
    <scope>NUCLEOTIDE SEQUENCE [LARGE SCALE GENOMIC DNA]</scope>
    <source>
        <strain evidence="3">cv. W05</strain>
        <tissue evidence="2">Hypocotyl of etiolated seedlings</tissue>
    </source>
</reference>
<feature type="region of interest" description="Disordered" evidence="1">
    <location>
        <begin position="142"/>
        <end position="174"/>
    </location>
</feature>
<keyword evidence="3" id="KW-1185">Reference proteome</keyword>
<dbReference type="PANTHER" id="PTHR33090">
    <property type="entry name" value="DUF3774 DOMAIN PROTEIN-RELATED"/>
    <property type="match status" value="1"/>
</dbReference>
<sequence>MSSTSRAWTWTVAASVGVVEALKDQGICRWNSVMRSAQQHAKHNMKSLSQTKKLSSQSSVMASAKLKDEKAKKSEESLRTVIHYLVLTFHTHKITISNLASSRMSSTSRAWTWTVAASVGVVEALKDQGICRWNSVMRSAQQHAKHNMRSLSQTKKLSSQPSAMASAKLKDEKAKKSEESLRTVMYLSCWGPN</sequence>
<protein>
    <recommendedName>
        <fullName evidence="4">Wound-responsive family protein</fullName>
    </recommendedName>
</protein>
<organism evidence="2 3">
    <name type="scientific">Glycine soja</name>
    <name type="common">Wild soybean</name>
    <dbReference type="NCBI Taxonomy" id="3848"/>
    <lineage>
        <taxon>Eukaryota</taxon>
        <taxon>Viridiplantae</taxon>
        <taxon>Streptophyta</taxon>
        <taxon>Embryophyta</taxon>
        <taxon>Tracheophyta</taxon>
        <taxon>Spermatophyta</taxon>
        <taxon>Magnoliopsida</taxon>
        <taxon>eudicotyledons</taxon>
        <taxon>Gunneridae</taxon>
        <taxon>Pentapetalae</taxon>
        <taxon>rosids</taxon>
        <taxon>fabids</taxon>
        <taxon>Fabales</taxon>
        <taxon>Fabaceae</taxon>
        <taxon>Papilionoideae</taxon>
        <taxon>50 kb inversion clade</taxon>
        <taxon>NPAAA clade</taxon>
        <taxon>indigoferoid/millettioid clade</taxon>
        <taxon>Phaseoleae</taxon>
        <taxon>Glycine</taxon>
        <taxon>Glycine subgen. Soja</taxon>
    </lineage>
</organism>
<dbReference type="Proteomes" id="UP000289340">
    <property type="component" value="Chromosome 12"/>
</dbReference>
<name>A0A445HSW0_GLYSO</name>
<accession>A0A445HSW0</accession>
<feature type="compositionally biased region" description="Polar residues" evidence="1">
    <location>
        <begin position="149"/>
        <end position="163"/>
    </location>
</feature>
<gene>
    <name evidence="2" type="ORF">D0Y65_034956</name>
</gene>
<evidence type="ECO:0008006" key="4">
    <source>
        <dbReference type="Google" id="ProtNLM"/>
    </source>
</evidence>
<dbReference type="EMBL" id="QZWG01000012">
    <property type="protein sequence ID" value="RZB76778.1"/>
    <property type="molecule type" value="Genomic_DNA"/>
</dbReference>
<feature type="compositionally biased region" description="Low complexity" evidence="1">
    <location>
        <begin position="46"/>
        <end position="59"/>
    </location>
</feature>
<feature type="region of interest" description="Disordered" evidence="1">
    <location>
        <begin position="41"/>
        <end position="72"/>
    </location>
</feature>
<evidence type="ECO:0000256" key="1">
    <source>
        <dbReference type="SAM" id="MobiDB-lite"/>
    </source>
</evidence>
<dbReference type="InterPro" id="IPR022251">
    <property type="entry name" value="DUF3774_wound-induced"/>
</dbReference>
<dbReference type="Pfam" id="PF12609">
    <property type="entry name" value="DUF3774"/>
    <property type="match status" value="2"/>
</dbReference>
<comment type="caution">
    <text evidence="2">The sequence shown here is derived from an EMBL/GenBank/DDBJ whole genome shotgun (WGS) entry which is preliminary data.</text>
</comment>
<dbReference type="AlphaFoldDB" id="A0A445HSW0"/>
<evidence type="ECO:0000313" key="3">
    <source>
        <dbReference type="Proteomes" id="UP000289340"/>
    </source>
</evidence>
<proteinExistence type="predicted"/>